<proteinExistence type="predicted"/>
<organism evidence="1">
    <name type="scientific">marine metagenome</name>
    <dbReference type="NCBI Taxonomy" id="408172"/>
    <lineage>
        <taxon>unclassified sequences</taxon>
        <taxon>metagenomes</taxon>
        <taxon>ecological metagenomes</taxon>
    </lineage>
</organism>
<name>A0A382JW27_9ZZZZ</name>
<dbReference type="EMBL" id="UINC01076688">
    <property type="protein sequence ID" value="SVC16088.1"/>
    <property type="molecule type" value="Genomic_DNA"/>
</dbReference>
<evidence type="ECO:0000313" key="1">
    <source>
        <dbReference type="EMBL" id="SVC16088.1"/>
    </source>
</evidence>
<reference evidence="1" key="1">
    <citation type="submission" date="2018-05" db="EMBL/GenBank/DDBJ databases">
        <authorList>
            <person name="Lanie J.A."/>
            <person name="Ng W.-L."/>
            <person name="Kazmierczak K.M."/>
            <person name="Andrzejewski T.M."/>
            <person name="Davidsen T.M."/>
            <person name="Wayne K.J."/>
            <person name="Tettelin H."/>
            <person name="Glass J.I."/>
            <person name="Rusch D."/>
            <person name="Podicherti R."/>
            <person name="Tsui H.-C.T."/>
            <person name="Winkler M.E."/>
        </authorList>
    </citation>
    <scope>NUCLEOTIDE SEQUENCE</scope>
</reference>
<gene>
    <name evidence="1" type="ORF">METZ01_LOCUS268942</name>
</gene>
<accession>A0A382JW27</accession>
<sequence length="61" mass="7227">MKNIFEKSKKIFSEGLDCLVKDEFIYAEKKFLESYKLTPDRISIVSNLIQLYIKLENPIKL</sequence>
<feature type="non-terminal residue" evidence="1">
    <location>
        <position position="61"/>
    </location>
</feature>
<dbReference type="AlphaFoldDB" id="A0A382JW27"/>
<protein>
    <submittedName>
        <fullName evidence="1">Uncharacterized protein</fullName>
    </submittedName>
</protein>